<dbReference type="InterPro" id="IPR017978">
    <property type="entry name" value="GPCR_3_C"/>
</dbReference>
<dbReference type="Gene3D" id="3.40.50.2300">
    <property type="match status" value="2"/>
</dbReference>
<keyword evidence="9" id="KW-0325">Glycoprotein</keyword>
<dbReference type="InterPro" id="IPR038550">
    <property type="entry name" value="GPCR_3_9-Cys_sf"/>
</dbReference>
<dbReference type="FunFam" id="3.40.50.2300:FF:000016">
    <property type="entry name" value="Taste 1 receptor member 2"/>
    <property type="match status" value="1"/>
</dbReference>
<evidence type="ECO:0000256" key="13">
    <source>
        <dbReference type="SAM" id="Phobius"/>
    </source>
</evidence>
<keyword evidence="7 13" id="KW-0472">Membrane</keyword>
<comment type="similarity">
    <text evidence="11">Belongs to the G-protein coupled receptor 3 family. TAS1R subfamily.</text>
</comment>
<proteinExistence type="inferred from homology"/>
<dbReference type="GO" id="GO:0005886">
    <property type="term" value="C:plasma membrane"/>
    <property type="evidence" value="ECO:0007669"/>
    <property type="project" value="UniProtKB-SubCell"/>
</dbReference>
<comment type="subcellular location">
    <subcellularLocation>
        <location evidence="1">Cell membrane</location>
        <topology evidence="1">Multi-pass membrane protein</topology>
    </subcellularLocation>
</comment>
<reference evidence="16" key="1">
    <citation type="submission" date="2025-08" db="UniProtKB">
        <authorList>
            <consortium name="RefSeq"/>
        </authorList>
    </citation>
    <scope>IDENTIFICATION</scope>
    <source>
        <tissue evidence="16">Ear skin</tissue>
    </source>
</reference>
<dbReference type="PANTHER" id="PTHR24061:SF435">
    <property type="entry name" value="TASTE RECEPTOR TYPE 1 MEMBER 3"/>
    <property type="match status" value="1"/>
</dbReference>
<evidence type="ECO:0000256" key="4">
    <source>
        <dbReference type="ARBA" id="ARBA00022729"/>
    </source>
</evidence>
<evidence type="ECO:0000259" key="14">
    <source>
        <dbReference type="PROSITE" id="PS50259"/>
    </source>
</evidence>
<evidence type="ECO:0000256" key="7">
    <source>
        <dbReference type="ARBA" id="ARBA00023136"/>
    </source>
</evidence>
<dbReference type="Pfam" id="PF01094">
    <property type="entry name" value="ANF_receptor"/>
    <property type="match status" value="1"/>
</dbReference>
<dbReference type="GO" id="GO:0033041">
    <property type="term" value="F:sweet taste receptor activity"/>
    <property type="evidence" value="ECO:0007669"/>
    <property type="project" value="TreeGrafter"/>
</dbReference>
<feature type="transmembrane region" description="Helical" evidence="13">
    <location>
        <begin position="845"/>
        <end position="867"/>
    </location>
</feature>
<dbReference type="Pfam" id="PF00003">
    <property type="entry name" value="7tm_3"/>
    <property type="match status" value="1"/>
</dbReference>
<keyword evidence="3 13" id="KW-0812">Transmembrane</keyword>
<dbReference type="FunFam" id="2.10.50.30:FF:000004">
    <property type="entry name" value="Taste receptor type 1 member 3-like protein"/>
    <property type="match status" value="1"/>
</dbReference>
<feature type="transmembrane region" description="Helical" evidence="13">
    <location>
        <begin position="806"/>
        <end position="833"/>
    </location>
</feature>
<dbReference type="RefSeq" id="XP_032350774.1">
    <property type="nucleotide sequence ID" value="XM_032494883.1"/>
</dbReference>
<keyword evidence="10" id="KW-0807">Transducer</keyword>
<dbReference type="PROSITE" id="PS50259">
    <property type="entry name" value="G_PROTEIN_RECEP_F3_4"/>
    <property type="match status" value="1"/>
</dbReference>
<evidence type="ECO:0000256" key="9">
    <source>
        <dbReference type="ARBA" id="ARBA00023180"/>
    </source>
</evidence>
<dbReference type="GO" id="GO:0004930">
    <property type="term" value="F:G protein-coupled receptor activity"/>
    <property type="evidence" value="ECO:0007669"/>
    <property type="project" value="UniProtKB-KW"/>
</dbReference>
<dbReference type="PANTHER" id="PTHR24061">
    <property type="entry name" value="CALCIUM-SENSING RECEPTOR-RELATED"/>
    <property type="match status" value="1"/>
</dbReference>
<feature type="transmembrane region" description="Helical" evidence="13">
    <location>
        <begin position="650"/>
        <end position="674"/>
    </location>
</feature>
<feature type="transmembrane region" description="Helical" evidence="13">
    <location>
        <begin position="762"/>
        <end position="785"/>
    </location>
</feature>
<evidence type="ECO:0000256" key="1">
    <source>
        <dbReference type="ARBA" id="ARBA00004651"/>
    </source>
</evidence>
<evidence type="ECO:0000256" key="5">
    <source>
        <dbReference type="ARBA" id="ARBA00022989"/>
    </source>
</evidence>
<feature type="domain" description="G-protein coupled receptors family 3 profile" evidence="14">
    <location>
        <begin position="650"/>
        <end position="907"/>
    </location>
</feature>
<evidence type="ECO:0000256" key="6">
    <source>
        <dbReference type="ARBA" id="ARBA00023040"/>
    </source>
</evidence>
<dbReference type="KEGG" id="cfr:102520719"/>
<keyword evidence="2" id="KW-1003">Cell membrane</keyword>
<protein>
    <recommendedName>
        <fullName evidence="12">Taste receptor type 1 member 3</fullName>
    </recommendedName>
</protein>
<dbReference type="PRINTS" id="PR00248">
    <property type="entry name" value="GPCRMGR"/>
</dbReference>
<dbReference type="Gene3D" id="2.10.50.30">
    <property type="entry name" value="GPCR, family 3, nine cysteines domain"/>
    <property type="match status" value="1"/>
</dbReference>
<keyword evidence="8 16" id="KW-0675">Receptor</keyword>
<evidence type="ECO:0000256" key="2">
    <source>
        <dbReference type="ARBA" id="ARBA00022475"/>
    </source>
</evidence>
<dbReference type="CTD" id="83756"/>
<dbReference type="GO" id="GO:0050917">
    <property type="term" value="P:sensory perception of umami taste"/>
    <property type="evidence" value="ECO:0007669"/>
    <property type="project" value="TreeGrafter"/>
</dbReference>
<gene>
    <name evidence="16" type="primary">TAS1R3</name>
</gene>
<dbReference type="AlphaFoldDB" id="A0A8B8U856"/>
<evidence type="ECO:0000313" key="15">
    <source>
        <dbReference type="Proteomes" id="UP000694856"/>
    </source>
</evidence>
<evidence type="ECO:0000256" key="12">
    <source>
        <dbReference type="ARBA" id="ARBA00040705"/>
    </source>
</evidence>
<feature type="transmembrane region" description="Helical" evidence="13">
    <location>
        <begin position="720"/>
        <end position="742"/>
    </location>
</feature>
<dbReference type="GeneID" id="102520719"/>
<dbReference type="InterPro" id="IPR028082">
    <property type="entry name" value="Peripla_BP_I"/>
</dbReference>
<dbReference type="InterPro" id="IPR001828">
    <property type="entry name" value="ANF_lig-bd_rcpt"/>
</dbReference>
<organism evidence="15 16">
    <name type="scientific">Camelus ferus</name>
    <name type="common">Wild bactrian camel</name>
    <name type="synonym">Camelus bactrianus ferus</name>
    <dbReference type="NCBI Taxonomy" id="419612"/>
    <lineage>
        <taxon>Eukaryota</taxon>
        <taxon>Metazoa</taxon>
        <taxon>Chordata</taxon>
        <taxon>Craniata</taxon>
        <taxon>Vertebrata</taxon>
        <taxon>Euteleostomi</taxon>
        <taxon>Mammalia</taxon>
        <taxon>Eutheria</taxon>
        <taxon>Laurasiatheria</taxon>
        <taxon>Artiodactyla</taxon>
        <taxon>Tylopoda</taxon>
        <taxon>Camelidae</taxon>
        <taxon>Camelus</taxon>
    </lineage>
</organism>
<dbReference type="InterPro" id="IPR000337">
    <property type="entry name" value="GPCR_3"/>
</dbReference>
<dbReference type="Proteomes" id="UP000694856">
    <property type="component" value="Chromosome 13"/>
</dbReference>
<evidence type="ECO:0000256" key="8">
    <source>
        <dbReference type="ARBA" id="ARBA00023170"/>
    </source>
</evidence>
<dbReference type="Pfam" id="PF07562">
    <property type="entry name" value="NCD3G"/>
    <property type="match status" value="1"/>
</dbReference>
<evidence type="ECO:0000313" key="16">
    <source>
        <dbReference type="RefSeq" id="XP_032350774.1"/>
    </source>
</evidence>
<dbReference type="SUPFAM" id="SSF53822">
    <property type="entry name" value="Periplasmic binding protein-like I"/>
    <property type="match status" value="1"/>
</dbReference>
<accession>A0A8B8U856</accession>
<dbReference type="InterPro" id="IPR000068">
    <property type="entry name" value="GPCR_3_Ca_sens_rcpt-rel"/>
</dbReference>
<keyword evidence="5 13" id="KW-1133">Transmembrane helix</keyword>
<feature type="transmembrane region" description="Helical" evidence="13">
    <location>
        <begin position="879"/>
        <end position="900"/>
    </location>
</feature>
<dbReference type="InterPro" id="IPR011500">
    <property type="entry name" value="GPCR_3_9-Cys_dom"/>
</dbReference>
<name>A0A8B8U856_CAMFR</name>
<keyword evidence="15" id="KW-1185">Reference proteome</keyword>
<evidence type="ECO:0000256" key="11">
    <source>
        <dbReference type="ARBA" id="ARBA00038492"/>
    </source>
</evidence>
<keyword evidence="4" id="KW-0732">Signal</keyword>
<evidence type="ECO:0000256" key="10">
    <source>
        <dbReference type="ARBA" id="ARBA00023224"/>
    </source>
</evidence>
<evidence type="ECO:0000256" key="3">
    <source>
        <dbReference type="ARBA" id="ARBA00022692"/>
    </source>
</evidence>
<keyword evidence="6" id="KW-0297">G-protein coupled receptor</keyword>
<feature type="transmembrane region" description="Helical" evidence="13">
    <location>
        <begin position="686"/>
        <end position="708"/>
    </location>
</feature>
<sequence>MPGSLLATEPGGGIRITVQCEQSWGAQEVEDVCRALGRQVRTGECFAKQILRPSLPRLTISGTPLDSPSCHPFWKLPSAMPRLALPGLMALLGLKALLGLGAGAPLCLSQQLSMPGDYVLGGLFPLGSAEDARLGDRTWPNTTECRFSSLGLLWALAMKMAVEEINNGSALLPGLRLGYDLFDTCSEPVVAMKPSLVFLAKAGSRSIAAYCDYTKYQPRVLAVIGPHSSEVALVTGKFFSFFLMPQVSYGASIDRLSNRETFPSFFRTVPSDRVQAVAMVELLQEFHWNWVAAVGSDDEYGRQGLSLFSSLATARGICIAHEGLVPLPHANSLRLGSVQGLLQQVNQSSVQVVVVFSSAHSAHMLFSYSIHCKLSPKVWVASEAWLISDLVMKLPGMDQVGTVLGFLHQGAPMPDFPSYVQTRLALAADPAFCASLDAEQAGLEDHVVGPRCPQCDHITLENVSAALLHHRTFAAYAAVYGVAQALHNALLCNASGCPQREPVQPWQLLENMYNLSFHTRGLTLRFDSSGNIGVNYDLKLWVWKDLTPSLHTVGTFDGRLQLQHSQMSWHTQGNEEPVSQCSRQCREGQVRRVKGFHSCCYDCVDCKAGSYQRNPDEPLCIQCDQDQWSPDRSTQCFPRRHRFLAWGEPAVLVLLVVLGLALGLVLVALGLFVWHWDSPLVRASGGPRACFGLVCLGLVCFSVLLFPGRPSPTICLAQQLLLHLPLTGCLSTLFLQAAEIFVRSELPPGWADWLQSLLWGPWAWLAVLLAMLVETALCTWYLVAFPPEMVTDWQMLPTEALVHCRVRSWVSFGLVHAVNATLAFLCFLGTFLVQSRPGRYNGARSLTFAMLAYFVTWVSFVPLFANVHVVFQPAVQMGATLLCALGILATFHLPKCYLLLWRPDLNTPEFFLSGGLGDTRGLGGSGGGEETQGKNK</sequence>